<dbReference type="OrthoDB" id="3695726at2759"/>
<protein>
    <recommendedName>
        <fullName evidence="1">C2H2-type domain-containing protein</fullName>
    </recommendedName>
</protein>
<dbReference type="PROSITE" id="PS00028">
    <property type="entry name" value="ZINC_FINGER_C2H2_1"/>
    <property type="match status" value="1"/>
</dbReference>
<name>A0A6A5JWY1_9PLEO</name>
<reference evidence="2" key="1">
    <citation type="submission" date="2020-01" db="EMBL/GenBank/DDBJ databases">
        <authorList>
            <consortium name="DOE Joint Genome Institute"/>
            <person name="Haridas S."/>
            <person name="Albert R."/>
            <person name="Binder M."/>
            <person name="Bloem J."/>
            <person name="Labutti K."/>
            <person name="Salamov A."/>
            <person name="Andreopoulos B."/>
            <person name="Baker S.E."/>
            <person name="Barry K."/>
            <person name="Bills G."/>
            <person name="Bluhm B.H."/>
            <person name="Cannon C."/>
            <person name="Castanera R."/>
            <person name="Culley D.E."/>
            <person name="Daum C."/>
            <person name="Ezra D."/>
            <person name="Gonzalez J.B."/>
            <person name="Henrissat B."/>
            <person name="Kuo A."/>
            <person name="Liang C."/>
            <person name="Lipzen A."/>
            <person name="Lutzoni F."/>
            <person name="Magnuson J."/>
            <person name="Mondo S."/>
            <person name="Nolan M."/>
            <person name="Ohm R."/>
            <person name="Pangilinan J."/>
            <person name="Park H.-J."/>
            <person name="Ramirez L."/>
            <person name="Alfaro M."/>
            <person name="Sun H."/>
            <person name="Tritt A."/>
            <person name="Yoshinaga Y."/>
            <person name="Zwiers L.-H."/>
            <person name="Turgeon B.G."/>
            <person name="Goodwin S.B."/>
            <person name="Spatafora J.W."/>
            <person name="Crous P.W."/>
            <person name="Grigoriev I.V."/>
        </authorList>
    </citation>
    <scope>NUCLEOTIDE SEQUENCE</scope>
    <source>
        <strain evidence="2">P77</strain>
    </source>
</reference>
<dbReference type="SMART" id="SM00355">
    <property type="entry name" value="ZnF_C2H2"/>
    <property type="match status" value="2"/>
</dbReference>
<gene>
    <name evidence="2" type="ORF">BDW02DRAFT_178976</name>
</gene>
<accession>A0A6A5JWY1</accession>
<dbReference type="Proteomes" id="UP000800040">
    <property type="component" value="Unassembled WGS sequence"/>
</dbReference>
<evidence type="ECO:0000313" key="2">
    <source>
        <dbReference type="EMBL" id="KAF1829205.1"/>
    </source>
</evidence>
<dbReference type="InterPro" id="IPR013087">
    <property type="entry name" value="Znf_C2H2_type"/>
</dbReference>
<dbReference type="Gene3D" id="3.30.160.60">
    <property type="entry name" value="Classic Zinc Finger"/>
    <property type="match status" value="1"/>
</dbReference>
<dbReference type="AlphaFoldDB" id="A0A6A5JWY1"/>
<feature type="domain" description="C2H2-type" evidence="1">
    <location>
        <begin position="167"/>
        <end position="190"/>
    </location>
</feature>
<evidence type="ECO:0000313" key="3">
    <source>
        <dbReference type="Proteomes" id="UP000800040"/>
    </source>
</evidence>
<organism evidence="2 3">
    <name type="scientific">Decorospora gaudefroyi</name>
    <dbReference type="NCBI Taxonomy" id="184978"/>
    <lineage>
        <taxon>Eukaryota</taxon>
        <taxon>Fungi</taxon>
        <taxon>Dikarya</taxon>
        <taxon>Ascomycota</taxon>
        <taxon>Pezizomycotina</taxon>
        <taxon>Dothideomycetes</taxon>
        <taxon>Pleosporomycetidae</taxon>
        <taxon>Pleosporales</taxon>
        <taxon>Pleosporineae</taxon>
        <taxon>Pleosporaceae</taxon>
        <taxon>Decorospora</taxon>
    </lineage>
</organism>
<dbReference type="EMBL" id="ML975459">
    <property type="protein sequence ID" value="KAF1829205.1"/>
    <property type="molecule type" value="Genomic_DNA"/>
</dbReference>
<evidence type="ECO:0000259" key="1">
    <source>
        <dbReference type="PROSITE" id="PS00028"/>
    </source>
</evidence>
<sequence length="214" mass="24384">MQRAHLVHQSEETPTDSLAKELDSIEHAFQPSASEQEVQGSRHADDIPRFYWPLNFRRHEIKPGSSCVALNSLCTSDVESAYTSTGDGPINYRSHDIDNYWSTESELSWRPSVSSAPISEPRSLDGCELPVFCSEPGCDKFFTGEYRKGNLRRHIMHYHGHTGRYNCESQGCAISFKRNDARLRHYRKCHPDLASPFVARRPWARRDSGDQGGR</sequence>
<proteinExistence type="predicted"/>
<keyword evidence="3" id="KW-1185">Reference proteome</keyword>